<feature type="region of interest" description="Disordered" evidence="1">
    <location>
        <begin position="1"/>
        <end position="23"/>
    </location>
</feature>
<gene>
    <name evidence="2" type="ORF">LOK82_13135</name>
</gene>
<sequence length="107" mass="10787">MNAATVNQGVVGSSPTSGASTKQHKIGLAAIRGLSFYRLRKVACVPKTRLQPVSAPPLAWQAGWRPLAGHAMAAPLRAAQGAGVRGGLGPRAARAAGLLLRSALAGA</sequence>
<evidence type="ECO:0000313" key="3">
    <source>
        <dbReference type="Proteomes" id="UP001220702"/>
    </source>
</evidence>
<protein>
    <submittedName>
        <fullName evidence="2">Uncharacterized protein</fullName>
    </submittedName>
</protein>
<evidence type="ECO:0000256" key="1">
    <source>
        <dbReference type="SAM" id="MobiDB-lite"/>
    </source>
</evidence>
<reference evidence="2" key="1">
    <citation type="submission" date="2021-11" db="EMBL/GenBank/DDBJ databases">
        <authorList>
            <person name="Denance N."/>
            <person name="Briand M."/>
            <person name="Dupas E."/>
            <person name="Durand K."/>
            <person name="Legendre B."/>
            <person name="Cunty A."/>
            <person name="Donnadieu C."/>
            <person name="Lopez Roques C."/>
            <person name="Cesbron S."/>
            <person name="Jacques M.A."/>
        </authorList>
    </citation>
    <scope>NUCLEOTIDE SEQUENCE</scope>
    <source>
        <strain evidence="2">CFBP8070</strain>
    </source>
</reference>
<evidence type="ECO:0000313" key="2">
    <source>
        <dbReference type="EMBL" id="MDC6409501.1"/>
    </source>
</evidence>
<dbReference type="AlphaFoldDB" id="A0AAW6HXY2"/>
<proteinExistence type="predicted"/>
<comment type="caution">
    <text evidence="2">The sequence shown here is derived from an EMBL/GenBank/DDBJ whole genome shotgun (WGS) entry which is preliminary data.</text>
</comment>
<name>A0AAW6HXY2_XYLFS</name>
<accession>A0AAW6HXY2</accession>
<dbReference type="Proteomes" id="UP001220702">
    <property type="component" value="Unassembled WGS sequence"/>
</dbReference>
<feature type="compositionally biased region" description="Polar residues" evidence="1">
    <location>
        <begin position="1"/>
        <end position="21"/>
    </location>
</feature>
<reference evidence="2" key="2">
    <citation type="journal article" date="2023" name="Commun. Biol.">
        <title>Suspicions of two bridgehead invasions of Xylella fastidiosa subsp. multiplex in France.</title>
        <authorList>
            <person name="Dupas E."/>
            <person name="Durand K."/>
            <person name="Rieux A."/>
            <person name="Briand M."/>
            <person name="Pruvost O."/>
            <person name="Cunty A."/>
            <person name="Denance N."/>
            <person name="Donnadieu C."/>
            <person name="Legendre B."/>
            <person name="Lopez-Roques C."/>
            <person name="Cesbron S."/>
            <person name="Ravigne V."/>
            <person name="Jacques M.A."/>
        </authorList>
    </citation>
    <scope>NUCLEOTIDE SEQUENCE</scope>
    <source>
        <strain evidence="2">CFBP8070</strain>
    </source>
</reference>
<dbReference type="EMBL" id="JAJKGN010000002">
    <property type="protein sequence ID" value="MDC6409501.1"/>
    <property type="molecule type" value="Genomic_DNA"/>
</dbReference>
<organism evidence="2 3">
    <name type="scientific">Xylella fastidiosa subsp. multiplex</name>
    <dbReference type="NCBI Taxonomy" id="644357"/>
    <lineage>
        <taxon>Bacteria</taxon>
        <taxon>Pseudomonadati</taxon>
        <taxon>Pseudomonadota</taxon>
        <taxon>Gammaproteobacteria</taxon>
        <taxon>Lysobacterales</taxon>
        <taxon>Lysobacteraceae</taxon>
        <taxon>Xylella</taxon>
    </lineage>
</organism>